<dbReference type="InterPro" id="IPR011701">
    <property type="entry name" value="MFS"/>
</dbReference>
<feature type="transmembrane region" description="Helical" evidence="4">
    <location>
        <begin position="353"/>
        <end position="374"/>
    </location>
</feature>
<comment type="caution">
    <text evidence="6">The sequence shown here is derived from an EMBL/GenBank/DDBJ whole genome shotgun (WGS) entry which is preliminary data.</text>
</comment>
<dbReference type="PANTHER" id="PTHR42910">
    <property type="entry name" value="TRANSPORTER SCO4007-RELATED"/>
    <property type="match status" value="1"/>
</dbReference>
<dbReference type="RefSeq" id="WP_035940234.1">
    <property type="nucleotide sequence ID" value="NZ_CADFFX010000075.1"/>
</dbReference>
<evidence type="ECO:0000313" key="6">
    <source>
        <dbReference type="EMBL" id="KDR37740.1"/>
    </source>
</evidence>
<dbReference type="CDD" id="cd17324">
    <property type="entry name" value="MFS_NepI_like"/>
    <property type="match status" value="1"/>
</dbReference>
<keyword evidence="3 4" id="KW-0472">Membrane</keyword>
<dbReference type="Pfam" id="PF07690">
    <property type="entry name" value="MFS_1"/>
    <property type="match status" value="1"/>
</dbReference>
<feature type="transmembrane region" description="Helical" evidence="4">
    <location>
        <begin position="226"/>
        <end position="247"/>
    </location>
</feature>
<feature type="transmembrane region" description="Helical" evidence="4">
    <location>
        <begin position="144"/>
        <end position="166"/>
    </location>
</feature>
<dbReference type="InterPro" id="IPR020846">
    <property type="entry name" value="MFS_dom"/>
</dbReference>
<dbReference type="SUPFAM" id="SSF103473">
    <property type="entry name" value="MFS general substrate transporter"/>
    <property type="match status" value="1"/>
</dbReference>
<evidence type="ECO:0000313" key="7">
    <source>
        <dbReference type="Proteomes" id="UP000027466"/>
    </source>
</evidence>
<dbReference type="Gene3D" id="1.20.1250.20">
    <property type="entry name" value="MFS general substrate transporter like domains"/>
    <property type="match status" value="1"/>
</dbReference>
<proteinExistence type="predicted"/>
<feature type="transmembrane region" description="Helical" evidence="4">
    <location>
        <begin position="172"/>
        <end position="194"/>
    </location>
</feature>
<dbReference type="PANTHER" id="PTHR42910:SF1">
    <property type="entry name" value="MAJOR FACILITATOR SUPERFAMILY (MFS) PROFILE DOMAIN-CONTAINING PROTEIN"/>
    <property type="match status" value="1"/>
</dbReference>
<evidence type="ECO:0000259" key="5">
    <source>
        <dbReference type="PROSITE" id="PS50850"/>
    </source>
</evidence>
<dbReference type="PROSITE" id="PS50850">
    <property type="entry name" value="MFS"/>
    <property type="match status" value="1"/>
</dbReference>
<name>A0A069PAR9_9BURK</name>
<dbReference type="AlphaFoldDB" id="A0A069PAR9"/>
<dbReference type="Proteomes" id="UP000027466">
    <property type="component" value="Unassembled WGS sequence"/>
</dbReference>
<feature type="transmembrane region" description="Helical" evidence="4">
    <location>
        <begin position="312"/>
        <end position="333"/>
    </location>
</feature>
<dbReference type="InterPro" id="IPR036259">
    <property type="entry name" value="MFS_trans_sf"/>
</dbReference>
<keyword evidence="7" id="KW-1185">Reference proteome</keyword>
<feature type="transmembrane region" description="Helical" evidence="4">
    <location>
        <begin position="20"/>
        <end position="39"/>
    </location>
</feature>
<feature type="transmembrane region" description="Helical" evidence="4">
    <location>
        <begin position="380"/>
        <end position="398"/>
    </location>
</feature>
<dbReference type="EMBL" id="JFHC01000146">
    <property type="protein sequence ID" value="KDR37740.1"/>
    <property type="molecule type" value="Genomic_DNA"/>
</dbReference>
<evidence type="ECO:0000256" key="1">
    <source>
        <dbReference type="ARBA" id="ARBA00022692"/>
    </source>
</evidence>
<feature type="transmembrane region" description="Helical" evidence="4">
    <location>
        <begin position="86"/>
        <end position="105"/>
    </location>
</feature>
<feature type="transmembrane region" description="Helical" evidence="4">
    <location>
        <begin position="111"/>
        <end position="132"/>
    </location>
</feature>
<feature type="transmembrane region" description="Helical" evidence="4">
    <location>
        <begin position="259"/>
        <end position="276"/>
    </location>
</feature>
<keyword evidence="2 4" id="KW-1133">Transmembrane helix</keyword>
<dbReference type="GO" id="GO:0022857">
    <property type="term" value="F:transmembrane transporter activity"/>
    <property type="evidence" value="ECO:0007669"/>
    <property type="project" value="InterPro"/>
</dbReference>
<reference evidence="6 7" key="1">
    <citation type="submission" date="2014-03" db="EMBL/GenBank/DDBJ databases">
        <title>Draft Genome Sequences of Four Burkholderia Strains.</title>
        <authorList>
            <person name="Liu X.Y."/>
            <person name="Li C.X."/>
            <person name="Xu J.H."/>
        </authorList>
    </citation>
    <scope>NUCLEOTIDE SEQUENCE [LARGE SCALE GENOMIC DNA]</scope>
    <source>
        <strain evidence="6 7">DSM 50014</strain>
    </source>
</reference>
<feature type="domain" description="Major facilitator superfamily (MFS) profile" evidence="5">
    <location>
        <begin position="15"/>
        <end position="400"/>
    </location>
</feature>
<evidence type="ECO:0000256" key="4">
    <source>
        <dbReference type="SAM" id="Phobius"/>
    </source>
</evidence>
<feature type="transmembrane region" description="Helical" evidence="4">
    <location>
        <begin position="59"/>
        <end position="79"/>
    </location>
</feature>
<keyword evidence="1 4" id="KW-0812">Transmembrane</keyword>
<accession>A0A069PAR9</accession>
<gene>
    <name evidence="6" type="ORF">BG61_07895</name>
</gene>
<evidence type="ECO:0000256" key="3">
    <source>
        <dbReference type="ARBA" id="ARBA00023136"/>
    </source>
</evidence>
<feature type="transmembrane region" description="Helical" evidence="4">
    <location>
        <begin position="288"/>
        <end position="306"/>
    </location>
</feature>
<sequence>MSTDTTLTAAPRLPNRMPAWLTFLLAGACGLIMANLYYAQPLIGMISGDLGMSRGTAGLVVTLTQLGFAAGLIFIVPLADLVENRRLVISMIGVGVVSLACAAVVTHARAFLISELFIGLSAVSAQVLIPYASHLAPEAVRGRTVGNVMSGLMLGIMLSRPLASVLASRGSWHAVFIVSAIAMLLLALALRIALPPRVPQGNLQYGSLLASMLKLIRTTPILRRRAIYHSFQFASFTLFWTVVPLVLTGPTFRMSQAGVALFAFVGVTGAIAAPIAGRMADRGWSRPATGLGMLAVAVAFAATHIGKAGSPIALASLVAAAILIDFGITMTLVTGQRAIFALGQEVRGRLNAIYMTTWYIAGAIASAAGGWAYAEGGWTLASAIGLGLPVAALLYYGTEK</sequence>
<dbReference type="STRING" id="60547.GCA_000751215_06752"/>
<protein>
    <submittedName>
        <fullName evidence="6">MFS transporter</fullName>
    </submittedName>
</protein>
<evidence type="ECO:0000256" key="2">
    <source>
        <dbReference type="ARBA" id="ARBA00022989"/>
    </source>
</evidence>
<organism evidence="6 7">
    <name type="scientific">Caballeronia glathei</name>
    <dbReference type="NCBI Taxonomy" id="60547"/>
    <lineage>
        <taxon>Bacteria</taxon>
        <taxon>Pseudomonadati</taxon>
        <taxon>Pseudomonadota</taxon>
        <taxon>Betaproteobacteria</taxon>
        <taxon>Burkholderiales</taxon>
        <taxon>Burkholderiaceae</taxon>
        <taxon>Caballeronia</taxon>
    </lineage>
</organism>